<feature type="transmembrane region" description="Helical" evidence="8">
    <location>
        <begin position="462"/>
        <end position="489"/>
    </location>
</feature>
<dbReference type="FunFam" id="3.30.70.1430:FF:000001">
    <property type="entry name" value="Efflux pump membrane transporter"/>
    <property type="match status" value="1"/>
</dbReference>
<evidence type="ECO:0000256" key="2">
    <source>
        <dbReference type="ARBA" id="ARBA00022448"/>
    </source>
</evidence>
<evidence type="ECO:0000256" key="1">
    <source>
        <dbReference type="ARBA" id="ARBA00004429"/>
    </source>
</evidence>
<dbReference type="GO" id="GO:0042910">
    <property type="term" value="F:xenobiotic transmembrane transporter activity"/>
    <property type="evidence" value="ECO:0007669"/>
    <property type="project" value="TreeGrafter"/>
</dbReference>
<keyword evidence="4" id="KW-0997">Cell inner membrane</keyword>
<evidence type="ECO:0000256" key="7">
    <source>
        <dbReference type="ARBA" id="ARBA00023136"/>
    </source>
</evidence>
<dbReference type="GO" id="GO:0005886">
    <property type="term" value="C:plasma membrane"/>
    <property type="evidence" value="ECO:0007669"/>
    <property type="project" value="UniProtKB-SubCell"/>
</dbReference>
<feature type="transmembrane region" description="Helical" evidence="8">
    <location>
        <begin position="12"/>
        <end position="30"/>
    </location>
</feature>
<dbReference type="STRING" id="1354304.XPG1_0074"/>
<evidence type="ECO:0000313" key="9">
    <source>
        <dbReference type="EMBL" id="CDG19729.1"/>
    </source>
</evidence>
<protein>
    <submittedName>
        <fullName evidence="9">Uncharacterized transporter HI_0895</fullName>
    </submittedName>
</protein>
<reference evidence="9 10" key="1">
    <citation type="submission" date="2013-07" db="EMBL/GenBank/DDBJ databases">
        <authorList>
            <person name="Genoscope - CEA"/>
        </authorList>
    </citation>
    <scope>NUCLEOTIDE SEQUENCE [LARGE SCALE GENOMIC DNA]</scope>
    <source>
        <strain evidence="9 10">G6</strain>
    </source>
</reference>
<dbReference type="PANTHER" id="PTHR32063">
    <property type="match status" value="1"/>
</dbReference>
<feature type="transmembrane region" description="Helical" evidence="8">
    <location>
        <begin position="977"/>
        <end position="1003"/>
    </location>
</feature>
<evidence type="ECO:0000256" key="5">
    <source>
        <dbReference type="ARBA" id="ARBA00022692"/>
    </source>
</evidence>
<dbReference type="NCBIfam" id="NF033617">
    <property type="entry name" value="RND_permease_2"/>
    <property type="match status" value="1"/>
</dbReference>
<dbReference type="Gene3D" id="3.30.2090.10">
    <property type="entry name" value="Multidrug efflux transporter AcrB TolC docking domain, DN and DC subdomains"/>
    <property type="match status" value="2"/>
</dbReference>
<keyword evidence="7 8" id="KW-0472">Membrane</keyword>
<organism evidence="9 10">
    <name type="scientific">Xenorhabdus poinarii G6</name>
    <dbReference type="NCBI Taxonomy" id="1354304"/>
    <lineage>
        <taxon>Bacteria</taxon>
        <taxon>Pseudomonadati</taxon>
        <taxon>Pseudomonadota</taxon>
        <taxon>Gammaproteobacteria</taxon>
        <taxon>Enterobacterales</taxon>
        <taxon>Morganellaceae</taxon>
        <taxon>Xenorhabdus</taxon>
    </lineage>
</organism>
<dbReference type="RefSeq" id="WP_045957321.1">
    <property type="nucleotide sequence ID" value="NZ_FO704551.1"/>
</dbReference>
<feature type="transmembrane region" description="Helical" evidence="8">
    <location>
        <begin position="333"/>
        <end position="352"/>
    </location>
</feature>
<dbReference type="PANTHER" id="PTHR32063:SF28">
    <property type="entry name" value="BLR2861 PROTEIN"/>
    <property type="match status" value="1"/>
</dbReference>
<dbReference type="HOGENOM" id="CLU_002755_1_2_6"/>
<comment type="subcellular location">
    <subcellularLocation>
        <location evidence="1">Cell inner membrane</location>
        <topology evidence="1">Multi-pass membrane protein</topology>
    </subcellularLocation>
</comment>
<dbReference type="KEGG" id="xpo:XPG1_0074"/>
<feature type="transmembrane region" description="Helical" evidence="8">
    <location>
        <begin position="385"/>
        <end position="409"/>
    </location>
</feature>
<dbReference type="Gene3D" id="3.30.70.1440">
    <property type="entry name" value="Multidrug efflux transporter AcrB pore domain"/>
    <property type="match status" value="1"/>
</dbReference>
<dbReference type="InterPro" id="IPR001036">
    <property type="entry name" value="Acrflvin-R"/>
</dbReference>
<dbReference type="Gene3D" id="3.30.70.1430">
    <property type="entry name" value="Multidrug efflux transporter AcrB pore domain"/>
    <property type="match status" value="2"/>
</dbReference>
<feature type="transmembrane region" description="Helical" evidence="8">
    <location>
        <begin position="873"/>
        <end position="897"/>
    </location>
</feature>
<evidence type="ECO:0000256" key="3">
    <source>
        <dbReference type="ARBA" id="ARBA00022475"/>
    </source>
</evidence>
<dbReference type="PRINTS" id="PR00702">
    <property type="entry name" value="ACRIFLAVINRP"/>
</dbReference>
<keyword evidence="5 8" id="KW-0812">Transmembrane</keyword>
<feature type="transmembrane region" description="Helical" evidence="8">
    <location>
        <begin position="430"/>
        <end position="450"/>
    </location>
</feature>
<keyword evidence="3" id="KW-1003">Cell membrane</keyword>
<accession>A0A068QY99</accession>
<feature type="transmembrane region" description="Helical" evidence="8">
    <location>
        <begin position="944"/>
        <end position="965"/>
    </location>
</feature>
<sequence>MKFTDLFVRRPVLALVVNSLLVLIGIFALSKLPIRQYPQLESATITVTTEYPGASADLIQGFVTQPISQSVSSVEGIDYMSSSSVQGRSSVAIRMELNRDSTKALTQVMTKVNQVRYKLPQQAYDPVIELSSGESTAVAYVGFSSDTLPIPAVTDYLSRVVEPMFSSIAGVSKIQVFGGQQLAMRLWLDADRLAGRGLTAADVAAAVRQNNYQAAPGKVKGEYVIANVRVNTDLTNVEEFRDLVIRNDGNGLVRLKDVGTIELGAATTESSALLSGKAAVHLGLFSTPTGNPLVIVDGIKQLLPDIQKTLPPGVNVELAFETSRFIKASINEVVHTLLEALIIVIAVIYLCLGSLRSVLIPIIAIPLSMLGAAGLMLAFGFSINLLTLLAMVLAIGLVVDDAIVVVENVHRHIEEGKSPVVAALIGAREVSGPVIAMTITLAAVYAPIGFMSGLTGALFKEFALTLAGAVVISGIVALTLSPVMSSFLLQPKQEENRMAQAAGAFFDGLAHHYSRALDFSLRHRWVTGGFALLVCLSLPLLYKQAQQELAPTEDQAVVLAAIKSPQHANLDYVEKFAQKLEQVFNEIPESVGTWIINGTDGPSASFAGANLSGWAERQRSAAEIQGQLQAAVGEIEGNSIFIFQLPPLPGSTGGLPIQMVLHSPQGYPVLYQTMEEIKHQARLSGLFAIVDSDLDYNNPVVQVQVDRAKANSLGIRMQDIGESLAVLVGENYINRFGMEGRSYDVIPQSLRSQRLTPEALARHFVRSENQSMVPLSTLVSVSTITEPNKLTQFNQQNAAIFQAIPAQGVTLGQALAFLEETAKRLPAGFSHDWQSDSRQYKQEGNTLMFAFLSALLIIYLVLAAQYESLVDPLIILITVPLSICGALIPLAMGYITLNIYTQIGLVTLIGLISKHGILMVEFANELQAVEGKSRRSAILQAAKIRLRPVLMTTAAMVIGLIPLLFASGAGANSRFGIGVVIVSGMLVGTFFTLFVLPTIYTLLARNHSTSAMSARKQQLIEIE</sequence>
<dbReference type="Pfam" id="PF00873">
    <property type="entry name" value="ACR_tran"/>
    <property type="match status" value="1"/>
</dbReference>
<keyword evidence="10" id="KW-1185">Reference proteome</keyword>
<name>A0A068QY99_9GAMM</name>
<evidence type="ECO:0000256" key="8">
    <source>
        <dbReference type="SAM" id="Phobius"/>
    </source>
</evidence>
<dbReference type="SUPFAM" id="SSF82714">
    <property type="entry name" value="Multidrug efflux transporter AcrB TolC docking domain, DN and DC subdomains"/>
    <property type="match status" value="2"/>
</dbReference>
<dbReference type="Gene3D" id="3.30.70.1320">
    <property type="entry name" value="Multidrug efflux transporter AcrB pore domain like"/>
    <property type="match status" value="1"/>
</dbReference>
<dbReference type="OrthoDB" id="9757904at2"/>
<evidence type="ECO:0000256" key="4">
    <source>
        <dbReference type="ARBA" id="ARBA00022519"/>
    </source>
</evidence>
<keyword evidence="2" id="KW-0813">Transport</keyword>
<proteinExistence type="predicted"/>
<dbReference type="AlphaFoldDB" id="A0A068QY99"/>
<feature type="transmembrane region" description="Helical" evidence="8">
    <location>
        <begin position="359"/>
        <end position="379"/>
    </location>
</feature>
<dbReference type="EMBL" id="FO704551">
    <property type="protein sequence ID" value="CDG19729.1"/>
    <property type="molecule type" value="Genomic_DNA"/>
</dbReference>
<feature type="transmembrane region" description="Helical" evidence="8">
    <location>
        <begin position="847"/>
        <end position="866"/>
    </location>
</feature>
<dbReference type="FunFam" id="1.20.1640.10:FF:000001">
    <property type="entry name" value="Efflux pump membrane transporter"/>
    <property type="match status" value="1"/>
</dbReference>
<dbReference type="SUPFAM" id="SSF82866">
    <property type="entry name" value="Multidrug efflux transporter AcrB transmembrane domain"/>
    <property type="match status" value="2"/>
</dbReference>
<dbReference type="Proteomes" id="UP000032735">
    <property type="component" value="Chromosome"/>
</dbReference>
<dbReference type="Gene3D" id="1.20.1640.10">
    <property type="entry name" value="Multidrug efflux transporter AcrB transmembrane domain"/>
    <property type="match status" value="2"/>
</dbReference>
<keyword evidence="6 8" id="KW-1133">Transmembrane helix</keyword>
<dbReference type="InterPro" id="IPR027463">
    <property type="entry name" value="AcrB_DN_DC_subdom"/>
</dbReference>
<gene>
    <name evidence="9" type="ORF">XPG1_0074</name>
</gene>
<dbReference type="SUPFAM" id="SSF82693">
    <property type="entry name" value="Multidrug efflux transporter AcrB pore domain, PN1, PN2, PC1 and PC2 subdomains"/>
    <property type="match status" value="4"/>
</dbReference>
<evidence type="ECO:0000313" key="10">
    <source>
        <dbReference type="Proteomes" id="UP000032735"/>
    </source>
</evidence>
<evidence type="ECO:0000256" key="6">
    <source>
        <dbReference type="ARBA" id="ARBA00022989"/>
    </source>
</evidence>